<feature type="transmembrane region" description="Helical" evidence="2">
    <location>
        <begin position="101"/>
        <end position="119"/>
    </location>
</feature>
<reference evidence="5" key="1">
    <citation type="submission" date="2018-05" db="EMBL/GenBank/DDBJ databases">
        <title>Reclassification of Methylarcula marina and Methylarcula terricola as Paracoccus methylarcula sp.nov., comb.nov. and Paracoccus terricola comb.nov.</title>
        <authorList>
            <person name="Shmareva M.N."/>
            <person name="Doronina N.V."/>
            <person name="Vasilenko O.V."/>
            <person name="Tarlachkov S.V."/>
            <person name="Trotsenko Y.A."/>
        </authorList>
    </citation>
    <scope>NUCLEOTIDE SEQUENCE [LARGE SCALE GENOMIC DNA]</scope>
    <source>
        <strain evidence="5">VKM B-2159</strain>
    </source>
</reference>
<evidence type="ECO:0000256" key="2">
    <source>
        <dbReference type="SAM" id="Phobius"/>
    </source>
</evidence>
<keyword evidence="2" id="KW-0472">Membrane</keyword>
<dbReference type="InterPro" id="IPR029787">
    <property type="entry name" value="Nucleotide_cyclase"/>
</dbReference>
<feature type="transmembrane region" description="Helical" evidence="2">
    <location>
        <begin position="131"/>
        <end position="149"/>
    </location>
</feature>
<dbReference type="InterPro" id="IPR000160">
    <property type="entry name" value="GGDEF_dom"/>
</dbReference>
<comment type="caution">
    <text evidence="5">The sequence shown here is derived from an EMBL/GenBank/DDBJ whole genome shotgun (WGS) entry which is preliminary data.</text>
</comment>
<dbReference type="PANTHER" id="PTHR33121">
    <property type="entry name" value="CYCLIC DI-GMP PHOSPHODIESTERASE PDEF"/>
    <property type="match status" value="1"/>
</dbReference>
<feature type="compositionally biased region" description="Basic and acidic residues" evidence="1">
    <location>
        <begin position="15"/>
        <end position="24"/>
    </location>
</feature>
<sequence>MTDQQSDRAPAATKNIDRGARHEGQASRDLHVLWRKDSESSQRVATRRGLWLAVVVYLLFSIMDIIMIPDIASYTIAARFFVAVFSVIVLEVQFRSDIDRYWLDLTCASAVVFGHLAWLVPSVATGHVDNLSYYIAYGALFLIGANVFFTFGIALSVVSSFIILISLIIVSQIVSHSTSYGISMPVYFFSCYVFASYINWRLNRERYNAFLKSVEAKRRASELRRALLRLSKTDSLTGLDNRRAVDGVLRKYWNDWLISKRKFSIILINIDFFRSFNDACGSQQGDQCLRFIADTLRELMSPYEATIGRYSGDEFIVVMPKQECKRISALSEELRRRVEGMGMQYRNQSDQPAAVTVSVGVSYSRAGSDERLERVIDEAGHALYMAKAGGGNSVRIFDPENRENIDFSKNIASLLRVAVGRDLVSLVYQPVKNVASGRIEAFEALMRLTAPDGTSVPPYVFIPIAERTGAILELGYWVIRRACEEILTREPDSLTVSINVSPVQLMAPEFANSVTAILREMEVPGDRLVFELTERLEMESEEDVAACINDLKLLGIRFWLDDFGTGFSGLSWLRFIEFDTVKIDKIFLRDCETREGRKMFRDIVQLVKNRGTNILVEGVETERQMAIVREFEIDYAQGFYIGAPKAIMHLKT</sequence>
<dbReference type="SUPFAM" id="SSF141868">
    <property type="entry name" value="EAL domain-like"/>
    <property type="match status" value="1"/>
</dbReference>
<feature type="domain" description="GGDEF" evidence="4">
    <location>
        <begin position="261"/>
        <end position="399"/>
    </location>
</feature>
<dbReference type="NCBIfam" id="TIGR00254">
    <property type="entry name" value="GGDEF"/>
    <property type="match status" value="1"/>
</dbReference>
<dbReference type="RefSeq" id="WP_106689244.1">
    <property type="nucleotide sequence ID" value="NZ_PXNQ02000001.1"/>
</dbReference>
<dbReference type="CDD" id="cd01949">
    <property type="entry name" value="GGDEF"/>
    <property type="match status" value="1"/>
</dbReference>
<feature type="transmembrane region" description="Helical" evidence="2">
    <location>
        <begin position="74"/>
        <end position="94"/>
    </location>
</feature>
<dbReference type="Gene3D" id="3.20.20.450">
    <property type="entry name" value="EAL domain"/>
    <property type="match status" value="1"/>
</dbReference>
<proteinExistence type="predicted"/>
<dbReference type="InterPro" id="IPR035919">
    <property type="entry name" value="EAL_sf"/>
</dbReference>
<dbReference type="PROSITE" id="PS50887">
    <property type="entry name" value="GGDEF"/>
    <property type="match status" value="1"/>
</dbReference>
<dbReference type="PANTHER" id="PTHR33121:SF70">
    <property type="entry name" value="SIGNALING PROTEIN YKOW"/>
    <property type="match status" value="1"/>
</dbReference>
<accession>A0A3R7PRA9</accession>
<dbReference type="SUPFAM" id="SSF55073">
    <property type="entry name" value="Nucleotide cyclase"/>
    <property type="match status" value="1"/>
</dbReference>
<feature type="transmembrane region" description="Helical" evidence="2">
    <location>
        <begin position="50"/>
        <end position="68"/>
    </location>
</feature>
<dbReference type="SMART" id="SM00267">
    <property type="entry name" value="GGDEF"/>
    <property type="match status" value="1"/>
</dbReference>
<protein>
    <submittedName>
        <fullName evidence="5">GGDEF domain-containing protein</fullName>
    </submittedName>
</protein>
<dbReference type="PROSITE" id="PS50883">
    <property type="entry name" value="EAL"/>
    <property type="match status" value="1"/>
</dbReference>
<name>A0A3R7PRA9_9RHOB</name>
<keyword evidence="6" id="KW-1185">Reference proteome</keyword>
<gene>
    <name evidence="5" type="ORF">A7A09_000045</name>
</gene>
<keyword evidence="2" id="KW-1133">Transmembrane helix</keyword>
<dbReference type="Pfam" id="PF00990">
    <property type="entry name" value="GGDEF"/>
    <property type="match status" value="1"/>
</dbReference>
<feature type="transmembrane region" description="Helical" evidence="2">
    <location>
        <begin position="154"/>
        <end position="174"/>
    </location>
</feature>
<feature type="transmembrane region" description="Helical" evidence="2">
    <location>
        <begin position="180"/>
        <end position="200"/>
    </location>
</feature>
<dbReference type="InterPro" id="IPR050706">
    <property type="entry name" value="Cyclic-di-GMP_PDE-like"/>
</dbReference>
<dbReference type="EMBL" id="PXNQ02000001">
    <property type="protein sequence ID" value="RNF35864.1"/>
    <property type="molecule type" value="Genomic_DNA"/>
</dbReference>
<feature type="region of interest" description="Disordered" evidence="1">
    <location>
        <begin position="1"/>
        <end position="24"/>
    </location>
</feature>
<dbReference type="OrthoDB" id="9814202at2"/>
<dbReference type="InterPro" id="IPR001633">
    <property type="entry name" value="EAL_dom"/>
</dbReference>
<feature type="domain" description="EAL" evidence="3">
    <location>
        <begin position="408"/>
        <end position="652"/>
    </location>
</feature>
<dbReference type="InterPro" id="IPR043128">
    <property type="entry name" value="Rev_trsase/Diguanyl_cyclase"/>
</dbReference>
<evidence type="ECO:0000313" key="6">
    <source>
        <dbReference type="Proteomes" id="UP000238137"/>
    </source>
</evidence>
<dbReference type="CDD" id="cd01948">
    <property type="entry name" value="EAL"/>
    <property type="match status" value="1"/>
</dbReference>
<organism evidence="5 6">
    <name type="scientific">Paracoccus methylarcula</name>
    <dbReference type="NCBI Taxonomy" id="72022"/>
    <lineage>
        <taxon>Bacteria</taxon>
        <taxon>Pseudomonadati</taxon>
        <taxon>Pseudomonadota</taxon>
        <taxon>Alphaproteobacteria</taxon>
        <taxon>Rhodobacterales</taxon>
        <taxon>Paracoccaceae</taxon>
        <taxon>Paracoccus</taxon>
    </lineage>
</organism>
<evidence type="ECO:0000259" key="4">
    <source>
        <dbReference type="PROSITE" id="PS50887"/>
    </source>
</evidence>
<dbReference type="AlphaFoldDB" id="A0A3R7PRA9"/>
<dbReference type="SMART" id="SM00052">
    <property type="entry name" value="EAL"/>
    <property type="match status" value="1"/>
</dbReference>
<dbReference type="Pfam" id="PF00563">
    <property type="entry name" value="EAL"/>
    <property type="match status" value="1"/>
</dbReference>
<evidence type="ECO:0000259" key="3">
    <source>
        <dbReference type="PROSITE" id="PS50883"/>
    </source>
</evidence>
<dbReference type="GO" id="GO:0071111">
    <property type="term" value="F:cyclic-guanylate-specific phosphodiesterase activity"/>
    <property type="evidence" value="ECO:0007669"/>
    <property type="project" value="InterPro"/>
</dbReference>
<dbReference type="Gene3D" id="3.30.70.270">
    <property type="match status" value="1"/>
</dbReference>
<evidence type="ECO:0000256" key="1">
    <source>
        <dbReference type="SAM" id="MobiDB-lite"/>
    </source>
</evidence>
<evidence type="ECO:0000313" key="5">
    <source>
        <dbReference type="EMBL" id="RNF35864.1"/>
    </source>
</evidence>
<keyword evidence="2" id="KW-0812">Transmembrane</keyword>
<dbReference type="Proteomes" id="UP000238137">
    <property type="component" value="Unassembled WGS sequence"/>
</dbReference>